<organism evidence="3 4">
    <name type="scientific">Anaeromyces robustus</name>
    <dbReference type="NCBI Taxonomy" id="1754192"/>
    <lineage>
        <taxon>Eukaryota</taxon>
        <taxon>Fungi</taxon>
        <taxon>Fungi incertae sedis</taxon>
        <taxon>Chytridiomycota</taxon>
        <taxon>Chytridiomycota incertae sedis</taxon>
        <taxon>Neocallimastigomycetes</taxon>
        <taxon>Neocallimastigales</taxon>
        <taxon>Neocallimastigaceae</taxon>
        <taxon>Anaeromyces</taxon>
    </lineage>
</organism>
<name>A0A1Y1XA48_9FUNG</name>
<reference evidence="3 4" key="1">
    <citation type="submission" date="2016-08" db="EMBL/GenBank/DDBJ databases">
        <title>A Parts List for Fungal Cellulosomes Revealed by Comparative Genomics.</title>
        <authorList>
            <consortium name="DOE Joint Genome Institute"/>
            <person name="Haitjema C.H."/>
            <person name="Gilmore S.P."/>
            <person name="Henske J.K."/>
            <person name="Solomon K.V."/>
            <person name="De Groot R."/>
            <person name="Kuo A."/>
            <person name="Mondo S.J."/>
            <person name="Salamov A.A."/>
            <person name="Labutti K."/>
            <person name="Zhao Z."/>
            <person name="Chiniquy J."/>
            <person name="Barry K."/>
            <person name="Brewer H.M."/>
            <person name="Purvine S.O."/>
            <person name="Wright A.T."/>
            <person name="Boxma B."/>
            <person name="Van Alen T."/>
            <person name="Hackstein J.H."/>
            <person name="Baker S.E."/>
            <person name="Grigoriev I.V."/>
            <person name="O'Malley M.A."/>
        </authorList>
    </citation>
    <scope>NUCLEOTIDE SEQUENCE [LARGE SCALE GENOMIC DNA]</scope>
    <source>
        <strain evidence="3 4">S4</strain>
    </source>
</reference>
<dbReference type="OrthoDB" id="552049at2759"/>
<dbReference type="Pfam" id="PF11901">
    <property type="entry name" value="DM9"/>
    <property type="match status" value="1"/>
</dbReference>
<evidence type="ECO:0000259" key="2">
    <source>
        <dbReference type="PROSITE" id="PS50076"/>
    </source>
</evidence>
<dbReference type="PRINTS" id="PR00625">
    <property type="entry name" value="JDOMAIN"/>
</dbReference>
<protein>
    <submittedName>
        <fullName evidence="3">DnaJ-domain-containing protein</fullName>
    </submittedName>
</protein>
<keyword evidence="4" id="KW-1185">Reference proteome</keyword>
<dbReference type="Proteomes" id="UP000193944">
    <property type="component" value="Unassembled WGS sequence"/>
</dbReference>
<dbReference type="InterPro" id="IPR026894">
    <property type="entry name" value="DnaJ_X"/>
</dbReference>
<dbReference type="InterPro" id="IPR036869">
    <property type="entry name" value="J_dom_sf"/>
</dbReference>
<feature type="domain" description="J" evidence="2">
    <location>
        <begin position="2"/>
        <end position="67"/>
    </location>
</feature>
<dbReference type="Pfam" id="PF00226">
    <property type="entry name" value="DnaJ"/>
    <property type="match status" value="1"/>
</dbReference>
<dbReference type="EMBL" id="MCFG01000091">
    <property type="protein sequence ID" value="ORX82610.1"/>
    <property type="molecule type" value="Genomic_DNA"/>
</dbReference>
<dbReference type="PANTHER" id="PTHR44924:SF1">
    <property type="entry name" value="DNAJ SUBFAMILY A MEMBER 2"/>
    <property type="match status" value="1"/>
</dbReference>
<dbReference type="PANTHER" id="PTHR44924">
    <property type="entry name" value="DNAJ SUBFAMILY A MEMBER 2"/>
    <property type="match status" value="1"/>
</dbReference>
<dbReference type="Gene3D" id="1.10.287.110">
    <property type="entry name" value="DnaJ domain"/>
    <property type="match status" value="1"/>
</dbReference>
<evidence type="ECO:0000313" key="3">
    <source>
        <dbReference type="EMBL" id="ORX82610.1"/>
    </source>
</evidence>
<dbReference type="SMART" id="SM00271">
    <property type="entry name" value="DnaJ"/>
    <property type="match status" value="1"/>
</dbReference>
<dbReference type="AlphaFoldDB" id="A0A1Y1XA48"/>
<proteinExistence type="predicted"/>
<dbReference type="InterPro" id="IPR018253">
    <property type="entry name" value="DnaJ_domain_CS"/>
</dbReference>
<dbReference type="SMART" id="SM00696">
    <property type="entry name" value="DM9"/>
    <property type="match status" value="2"/>
</dbReference>
<evidence type="ECO:0000256" key="1">
    <source>
        <dbReference type="SAM" id="Coils"/>
    </source>
</evidence>
<dbReference type="PROSITE" id="PS00636">
    <property type="entry name" value="DNAJ_1"/>
    <property type="match status" value="1"/>
</dbReference>
<reference evidence="3 4" key="2">
    <citation type="submission" date="2016-08" db="EMBL/GenBank/DDBJ databases">
        <title>Pervasive Adenine N6-methylation of Active Genes in Fungi.</title>
        <authorList>
            <consortium name="DOE Joint Genome Institute"/>
            <person name="Mondo S.J."/>
            <person name="Dannebaum R.O."/>
            <person name="Kuo R.C."/>
            <person name="Labutti K."/>
            <person name="Haridas S."/>
            <person name="Kuo A."/>
            <person name="Salamov A."/>
            <person name="Ahrendt S.R."/>
            <person name="Lipzen A."/>
            <person name="Sullivan W."/>
            <person name="Andreopoulos W.B."/>
            <person name="Clum A."/>
            <person name="Lindquist E."/>
            <person name="Daum C."/>
            <person name="Ramamoorthy G.K."/>
            <person name="Gryganskyi A."/>
            <person name="Culley D."/>
            <person name="Magnuson J.K."/>
            <person name="James T.Y."/>
            <person name="O'Malley M.A."/>
            <person name="Stajich J.E."/>
            <person name="Spatafora J.W."/>
            <person name="Visel A."/>
            <person name="Grigoriev I.V."/>
        </authorList>
    </citation>
    <scope>NUCLEOTIDE SEQUENCE [LARGE SCALE GENOMIC DNA]</scope>
    <source>
        <strain evidence="3 4">S4</strain>
    </source>
</reference>
<dbReference type="PROSITE" id="PS50076">
    <property type="entry name" value="DNAJ_2"/>
    <property type="match status" value="1"/>
</dbReference>
<dbReference type="CDD" id="cd06257">
    <property type="entry name" value="DnaJ"/>
    <property type="match status" value="1"/>
</dbReference>
<dbReference type="InterPro" id="IPR006616">
    <property type="entry name" value="DM9_repeat"/>
</dbReference>
<feature type="coiled-coil region" evidence="1">
    <location>
        <begin position="105"/>
        <end position="132"/>
    </location>
</feature>
<accession>A0A1Y1XA48</accession>
<dbReference type="Pfam" id="PF14308">
    <property type="entry name" value="DnaJ-X"/>
    <property type="match status" value="1"/>
</dbReference>
<comment type="caution">
    <text evidence="3">The sequence shown here is derived from an EMBL/GenBank/DDBJ whole genome shotgun (WGS) entry which is preliminary data.</text>
</comment>
<evidence type="ECO:0000313" key="4">
    <source>
        <dbReference type="Proteomes" id="UP000193944"/>
    </source>
</evidence>
<gene>
    <name evidence="3" type="ORF">BCR32DRAFT_326789</name>
</gene>
<sequence length="498" mass="56453">MEYYDVLGIKASATSIEIKKAYRVMALKYHPDKNLSDPEAGEKFKKISEAYQVLSNPSLRAEYDKNGKTNNSNEPFIDPADFFKQQFGGDNFSDFIGDISTLNELSETDIKIKTEEEKEEEMRKKLEERQQKISTLSIKLAERLSIYTHSFPLDESTNKNINLKESSENAMTILKEIMKDEAEVLKKENYGVEILHTIGYVYQSKAKLAQAQYDVDNGAIHRKVFGLTNKLTESLKEKGHIISGTVGTYQTSVDIKQFIKDGMLSRENQEHLAQLEYEATDKCIKAVWRSSKLEIESILREVCDNVLYDETASTELKRRRADALLAIGIVFCSVGYTSSDQPQFQQQLQQFLGLPYVWIDYNGTVPKNAITTISNSLGKTFIVARSSVKGGVHPGYADPRNGNFYTSYFGKEIVCKSFQILICDPERVQWTPCNDPSNITGNPVLGGYEKDNTPLYCCKIMHNDVPYFGKTSVKASCAYYGLDSKEHKVNEFEILTFK</sequence>
<dbReference type="InterPro" id="IPR001623">
    <property type="entry name" value="DnaJ_domain"/>
</dbReference>
<keyword evidence="1" id="KW-0175">Coiled coil</keyword>
<dbReference type="SUPFAM" id="SSF46565">
    <property type="entry name" value="Chaperone J-domain"/>
    <property type="match status" value="1"/>
</dbReference>
<dbReference type="STRING" id="1754192.A0A1Y1XA48"/>